<feature type="compositionally biased region" description="Polar residues" evidence="39">
    <location>
        <begin position="312"/>
        <end position="323"/>
    </location>
</feature>
<feature type="transmembrane region" description="Helical" evidence="40">
    <location>
        <begin position="20"/>
        <end position="40"/>
    </location>
</feature>
<evidence type="ECO:0000256" key="35">
    <source>
        <dbReference type="ARBA" id="ARBA00042726"/>
    </source>
</evidence>
<comment type="catalytic activity">
    <reaction evidence="1">
        <text>(15S)-hydroperoxy-(5Z,8Z,11Z,13E)-eicosatetraenoate = 15-oxo-(5Z,8Z,11Z,13E)-eicosatetraenoate + H2O</text>
        <dbReference type="Rhea" id="RHEA:48636"/>
        <dbReference type="ChEBI" id="CHEBI:15377"/>
        <dbReference type="ChEBI" id="CHEBI:57410"/>
        <dbReference type="ChEBI" id="CHEBI:57446"/>
    </reaction>
    <physiologicalReaction direction="left-to-right" evidence="1">
        <dbReference type="Rhea" id="RHEA:48637"/>
    </physiologicalReaction>
</comment>
<comment type="catalytic activity">
    <reaction evidence="31">
        <text>prostaglandin H2 = (12S)-hydroxy-(5Z,8E,10E)-heptadecatrienoate + malonaldehyde</text>
        <dbReference type="Rhea" id="RHEA:48644"/>
        <dbReference type="ChEBI" id="CHEBI:57405"/>
        <dbReference type="ChEBI" id="CHEBI:90694"/>
        <dbReference type="ChEBI" id="CHEBI:566274"/>
    </reaction>
</comment>
<comment type="cofactor">
    <cofactor evidence="3 38">
        <name>heme</name>
        <dbReference type="ChEBI" id="CHEBI:30413"/>
    </cofactor>
</comment>
<evidence type="ECO:0000256" key="14">
    <source>
        <dbReference type="ARBA" id="ARBA00022617"/>
    </source>
</evidence>
<keyword evidence="21" id="KW-0560">Oxidoreductase</keyword>
<evidence type="ECO:0000256" key="33">
    <source>
        <dbReference type="ARBA" id="ARBA00038872"/>
    </source>
</evidence>
<feature type="transmembrane region" description="Helical" evidence="40">
    <location>
        <begin position="757"/>
        <end position="779"/>
    </location>
</feature>
<dbReference type="GO" id="GO:0004796">
    <property type="term" value="F:thromboxane-A synthase activity"/>
    <property type="evidence" value="ECO:0007669"/>
    <property type="project" value="UniProtKB-EC"/>
</dbReference>
<evidence type="ECO:0000256" key="7">
    <source>
        <dbReference type="ARBA" id="ARBA00010617"/>
    </source>
</evidence>
<dbReference type="FunFam" id="1.10.630.10:FF:000003">
    <property type="entry name" value="cytochrome P450 3A12-like isoform X2"/>
    <property type="match status" value="1"/>
</dbReference>
<dbReference type="InterPro" id="IPR001128">
    <property type="entry name" value="Cyt_P450"/>
</dbReference>
<keyword evidence="27" id="KW-0413">Isomerase</keyword>
<evidence type="ECO:0000256" key="34">
    <source>
        <dbReference type="ARBA" id="ARBA00040834"/>
    </source>
</evidence>
<evidence type="ECO:0000256" key="15">
    <source>
        <dbReference type="ARBA" id="ARBA00022692"/>
    </source>
</evidence>
<dbReference type="GO" id="GO:0005789">
    <property type="term" value="C:endoplasmic reticulum membrane"/>
    <property type="evidence" value="ECO:0007669"/>
    <property type="project" value="UniProtKB-SubCell"/>
</dbReference>
<evidence type="ECO:0000313" key="41">
    <source>
        <dbReference type="EMBL" id="CAB1437423.1"/>
    </source>
</evidence>
<comment type="catalytic activity">
    <reaction evidence="2">
        <text>a hydroperoxyeicosatetraenoate = an oxoeicosatetraenoate + H2O</text>
        <dbReference type="Rhea" id="RHEA:55556"/>
        <dbReference type="ChEBI" id="CHEBI:15377"/>
        <dbReference type="ChEBI" id="CHEBI:59720"/>
        <dbReference type="ChEBI" id="CHEBI:131859"/>
        <dbReference type="EC" id="4.2.1.152"/>
    </reaction>
    <physiologicalReaction direction="left-to-right" evidence="2">
        <dbReference type="Rhea" id="RHEA:55557"/>
    </physiologicalReaction>
</comment>
<dbReference type="PANTHER" id="PTHR24302">
    <property type="entry name" value="CYTOCHROME P450 FAMILY 3"/>
    <property type="match status" value="1"/>
</dbReference>
<feature type="transmembrane region" description="Helical" evidence="40">
    <location>
        <begin position="547"/>
        <end position="567"/>
    </location>
</feature>
<dbReference type="PRINTS" id="PR00463">
    <property type="entry name" value="EP450I"/>
</dbReference>
<keyword evidence="11" id="KW-0644">Prostaglandin metabolism</keyword>
<dbReference type="EC" id="1.14.14.1" evidence="9"/>
<evidence type="ECO:0000256" key="37">
    <source>
        <dbReference type="ARBA" id="ARBA00054825"/>
    </source>
</evidence>
<protein>
    <recommendedName>
        <fullName evidence="34">Thromboxane-A synthase</fullName>
        <ecNumber evidence="9">1.14.14.1</ecNumber>
        <ecNumber evidence="10">4.2.1.152</ecNumber>
        <ecNumber evidence="33">5.3.99.5</ecNumber>
    </recommendedName>
    <alternativeName>
        <fullName evidence="35">Cytochrome P450 5A1</fullName>
    </alternativeName>
    <alternativeName>
        <fullName evidence="29">Hydroperoxy icosatetraenoate dehydratase</fullName>
    </alternativeName>
</protein>
<evidence type="ECO:0000256" key="27">
    <source>
        <dbReference type="ARBA" id="ARBA00023235"/>
    </source>
</evidence>
<dbReference type="InterPro" id="IPR017972">
    <property type="entry name" value="Cyt_P450_CS"/>
</dbReference>
<proteinExistence type="inferred from homology"/>
<feature type="binding site" description="axial binding residue" evidence="38">
    <location>
        <position position="488"/>
    </location>
    <ligand>
        <name>heme</name>
        <dbReference type="ChEBI" id="CHEBI:30413"/>
    </ligand>
    <ligandPart>
        <name>Fe</name>
        <dbReference type="ChEBI" id="CHEBI:18248"/>
    </ligandPart>
</feature>
<dbReference type="GO" id="GO:0008395">
    <property type="term" value="F:steroid hydroxylase activity"/>
    <property type="evidence" value="ECO:0007669"/>
    <property type="project" value="TreeGrafter"/>
</dbReference>
<comment type="subunit">
    <text evidence="8">Monomer.</text>
</comment>
<keyword evidence="19" id="KW-0492">Microsome</keyword>
<keyword evidence="17" id="KW-0256">Endoplasmic reticulum</keyword>
<dbReference type="AlphaFoldDB" id="A0A9N7UV50"/>
<comment type="similarity">
    <text evidence="7">Belongs to the cytochrome P450 family.</text>
</comment>
<keyword evidence="42" id="KW-1185">Reference proteome</keyword>
<keyword evidence="18" id="KW-0276">Fatty acid metabolism</keyword>
<comment type="catalytic activity">
    <reaction evidence="32">
        <text>prostaglandin H2 = thromboxane A2</text>
        <dbReference type="Rhea" id="RHEA:17137"/>
        <dbReference type="ChEBI" id="CHEBI:57405"/>
        <dbReference type="ChEBI" id="CHEBI:57445"/>
        <dbReference type="EC" id="5.3.99.5"/>
    </reaction>
    <physiologicalReaction direction="left-to-right" evidence="32">
        <dbReference type="Rhea" id="RHEA:17138"/>
    </physiologicalReaction>
</comment>
<feature type="region of interest" description="Disordered" evidence="39">
    <location>
        <begin position="303"/>
        <end position="334"/>
    </location>
</feature>
<dbReference type="EC" id="5.3.99.5" evidence="33"/>
<dbReference type="SUPFAM" id="SSF48264">
    <property type="entry name" value="Cytochrome P450"/>
    <property type="match status" value="2"/>
</dbReference>
<evidence type="ECO:0000256" key="4">
    <source>
        <dbReference type="ARBA" id="ARBA00004174"/>
    </source>
</evidence>
<dbReference type="GO" id="GO:0001516">
    <property type="term" value="P:prostaglandin biosynthetic process"/>
    <property type="evidence" value="ECO:0007669"/>
    <property type="project" value="UniProtKB-KW"/>
</dbReference>
<dbReference type="InterPro" id="IPR036396">
    <property type="entry name" value="Cyt_P450_sf"/>
</dbReference>
<keyword evidence="16 38" id="KW-0479">Metal-binding</keyword>
<comment type="subcellular location">
    <subcellularLocation>
        <location evidence="6">Endoplasmic reticulum membrane</location>
        <topology evidence="6">Multi-pass membrane protein</topology>
    </subcellularLocation>
    <subcellularLocation>
        <location evidence="5">Endoplasmic reticulum membrane</location>
        <topology evidence="5">Peripheral membrane protein</topology>
    </subcellularLocation>
    <subcellularLocation>
        <location evidence="4">Microsome membrane</location>
        <topology evidence="4">Peripheral membrane protein</topology>
    </subcellularLocation>
</comment>
<name>A0A9N7UV50_PLEPL</name>
<keyword evidence="15 40" id="KW-0812">Transmembrane</keyword>
<evidence type="ECO:0000256" key="32">
    <source>
        <dbReference type="ARBA" id="ARBA00036475"/>
    </source>
</evidence>
<evidence type="ECO:0000256" key="31">
    <source>
        <dbReference type="ARBA" id="ARBA00036424"/>
    </source>
</evidence>
<evidence type="ECO:0000256" key="6">
    <source>
        <dbReference type="ARBA" id="ARBA00004477"/>
    </source>
</evidence>
<evidence type="ECO:0000256" key="13">
    <source>
        <dbReference type="ARBA" id="ARBA00022585"/>
    </source>
</evidence>
<keyword evidence="14 38" id="KW-0349">Heme</keyword>
<evidence type="ECO:0000256" key="10">
    <source>
        <dbReference type="ARBA" id="ARBA00013084"/>
    </source>
</evidence>
<evidence type="ECO:0000256" key="21">
    <source>
        <dbReference type="ARBA" id="ARBA00023002"/>
    </source>
</evidence>
<evidence type="ECO:0000256" key="9">
    <source>
        <dbReference type="ARBA" id="ARBA00012109"/>
    </source>
</evidence>
<dbReference type="GO" id="GO:0106256">
    <property type="term" value="F:hydroperoxy icosatetraenoate dehydratase activity"/>
    <property type="evidence" value="ECO:0007669"/>
    <property type="project" value="UniProtKB-EC"/>
</dbReference>
<keyword evidence="13" id="KW-0643">Prostaglandin biosynthesis</keyword>
<organism evidence="41 42">
    <name type="scientific">Pleuronectes platessa</name>
    <name type="common">European plaice</name>
    <dbReference type="NCBI Taxonomy" id="8262"/>
    <lineage>
        <taxon>Eukaryota</taxon>
        <taxon>Metazoa</taxon>
        <taxon>Chordata</taxon>
        <taxon>Craniata</taxon>
        <taxon>Vertebrata</taxon>
        <taxon>Euteleostomi</taxon>
        <taxon>Actinopterygii</taxon>
        <taxon>Neopterygii</taxon>
        <taxon>Teleostei</taxon>
        <taxon>Neoteleostei</taxon>
        <taxon>Acanthomorphata</taxon>
        <taxon>Carangaria</taxon>
        <taxon>Pleuronectiformes</taxon>
        <taxon>Pleuronectoidei</taxon>
        <taxon>Pleuronectidae</taxon>
        <taxon>Pleuronectes</taxon>
    </lineage>
</organism>
<keyword evidence="20 40" id="KW-1133">Transmembrane helix</keyword>
<evidence type="ECO:0000256" key="1">
    <source>
        <dbReference type="ARBA" id="ARBA00001143"/>
    </source>
</evidence>
<evidence type="ECO:0000256" key="20">
    <source>
        <dbReference type="ARBA" id="ARBA00022989"/>
    </source>
</evidence>
<feature type="transmembrane region" description="Helical" evidence="40">
    <location>
        <begin position="225"/>
        <end position="244"/>
    </location>
</feature>
<keyword evidence="25 40" id="KW-0472">Membrane</keyword>
<evidence type="ECO:0000256" key="18">
    <source>
        <dbReference type="ARBA" id="ARBA00022832"/>
    </source>
</evidence>
<evidence type="ECO:0000256" key="11">
    <source>
        <dbReference type="ARBA" id="ARBA00022501"/>
    </source>
</evidence>
<evidence type="ECO:0000256" key="38">
    <source>
        <dbReference type="PIRSR" id="PIRSR602401-1"/>
    </source>
</evidence>
<comment type="function">
    <text evidence="37">Catalyzes the conversion of prostaglandin H2 (PGH2) to thromboxane A2 (TXA2), a potent inducer of blood vessel constriction and platelet aggregation. Also cleaves PGH2 to 12-hydroxy-heptadecatrienoicacid (12-HHT) and malondialdehyde, which is known to act as a mediator of DNA damage. 12-HHT and malondialdehyde are formed stoichiometrically in the same amounts as TXA2. Additionally, displays dehydratase activity, toward (15S)-hydroperoxy-(5Z,8Z,11Z,13E)-eicosatetraenoate (15(S)-HPETE) producing 15-KETE and 15-HETE.</text>
</comment>
<gene>
    <name evidence="41" type="ORF">PLEPLA_LOCUS25406</name>
</gene>
<evidence type="ECO:0000256" key="22">
    <source>
        <dbReference type="ARBA" id="ARBA00023004"/>
    </source>
</evidence>
<evidence type="ECO:0000256" key="24">
    <source>
        <dbReference type="ARBA" id="ARBA00023098"/>
    </source>
</evidence>
<evidence type="ECO:0000256" key="26">
    <source>
        <dbReference type="ARBA" id="ARBA00023160"/>
    </source>
</evidence>
<evidence type="ECO:0000256" key="19">
    <source>
        <dbReference type="ARBA" id="ARBA00022848"/>
    </source>
</evidence>
<evidence type="ECO:0000256" key="8">
    <source>
        <dbReference type="ARBA" id="ARBA00011245"/>
    </source>
</evidence>
<evidence type="ECO:0000256" key="28">
    <source>
        <dbReference type="ARBA" id="ARBA00023239"/>
    </source>
</evidence>
<evidence type="ECO:0000256" key="25">
    <source>
        <dbReference type="ARBA" id="ARBA00023136"/>
    </source>
</evidence>
<evidence type="ECO:0000313" key="42">
    <source>
        <dbReference type="Proteomes" id="UP001153269"/>
    </source>
</evidence>
<dbReference type="PANTHER" id="PTHR24302:SF47">
    <property type="entry name" value="CYTOCHROME P450"/>
    <property type="match status" value="1"/>
</dbReference>
<reference evidence="41" key="1">
    <citation type="submission" date="2020-03" db="EMBL/GenBank/DDBJ databases">
        <authorList>
            <person name="Weist P."/>
        </authorList>
    </citation>
    <scope>NUCLEOTIDE SEQUENCE</scope>
</reference>
<dbReference type="Pfam" id="PF00067">
    <property type="entry name" value="p450"/>
    <property type="match status" value="3"/>
</dbReference>
<comment type="caution">
    <text evidence="41">The sequence shown here is derived from an EMBL/GenBank/DDBJ whole genome shotgun (WGS) entry which is preliminary data.</text>
</comment>
<sequence>MEAAADFLRVFLPEVGGSSLTLGLFLIFLGLLYWYAYYPYSVLSRCGIKHPKPLPFLGNIMMFREGFFGPVADIIRTHGRVCGYYLGRRPVVVVADPDMLRQVMVRDFSSFQNRMTIRFATKPMADCLLMLRNEHWKRVRSILTPSFSAAKMKEMAPLINTVTDVLMNNLNVYAESGEAFDIHKCFGCFTMDVIASVAFGTQVDSQKNPDDPFVRHAQMFFSFSFFRPIVLFFIMFPFLAAPLVKIIPNKRLARMNGFFVNCIKKIITQREEQPPEQRRRDFLQLMLDARTSKESVSLEHFDTLNHTDEPNPRNQQAQPSASDQEAHSRAPQKKMISEDEIVGQAFVFLLAGYETSSNTLGFTCYLLAINPECQHKVQEEVDEFFTRHESPDYTNVQELKYLDMVVCEALRLYPPGFRFARDIDQDCVVNGQFLPKGASLEIPAGFLHYDPEYWPEPQKFIPERFTPEAKANRHPFVYLPFGAGPRNCVGMRLAQLEIKMALIHLFHKFNIVACTETKVPLELKSSSTLQSVMEAAADFLNVFLPEAGGSSLTLGLFLIFLGLLYWYSYYPYSVLSRCGIKHPKPLPFFGNIFMFREGLFGPIADIIRTHGRVCGYYLGRNPVVVVADPDMIRQVLVRDFSSFPNRMTVHFPTKPMCDSLLMLRNERWKRVRSILTPSFSAARLKEMAPLINTVTDVLINNLNVYAESGEAFDIHKCFGCFTMDVIASVAFGTQVDSQKNPDDPFVRHAQIFFSFSLFKPIALIFLAFPFLAAPLVRLIPNKRLIKMNDFFNNSIKKIITQREEQPPEQEAHSRAPQKKMITEDEIVGQAFVFLLAGYETSSNTLGFTCYLLAIHPECQHKVQEEVDEFFTRHESPDYTNVQELKYLDMVVCEALRLYPPGFSFLPKGASLEIPAGFLHYDPEHWPEPERFIPERFTPEAKANRHPFVYLPFGAGPRNCVGMRLAQLEIKMALVRLFHKFNIVACTETKVPIELKSSSTLGPKNGIFVKITRRNSGGVRFNSTPDD</sequence>
<accession>A0A9N7UV50</accession>
<evidence type="ECO:0000256" key="17">
    <source>
        <dbReference type="ARBA" id="ARBA00022824"/>
    </source>
</evidence>
<evidence type="ECO:0000256" key="5">
    <source>
        <dbReference type="ARBA" id="ARBA00004406"/>
    </source>
</evidence>
<dbReference type="EMBL" id="CADEAL010002024">
    <property type="protein sequence ID" value="CAB1437423.1"/>
    <property type="molecule type" value="Genomic_DNA"/>
</dbReference>
<keyword evidence="22 38" id="KW-0408">Iron</keyword>
<keyword evidence="12" id="KW-0444">Lipid biosynthesis</keyword>
<evidence type="ECO:0000256" key="16">
    <source>
        <dbReference type="ARBA" id="ARBA00022723"/>
    </source>
</evidence>
<evidence type="ECO:0000256" key="2">
    <source>
        <dbReference type="ARBA" id="ARBA00001719"/>
    </source>
</evidence>
<dbReference type="PROSITE" id="PS00086">
    <property type="entry name" value="CYTOCHROME_P450"/>
    <property type="match status" value="2"/>
</dbReference>
<dbReference type="GO" id="GO:0005506">
    <property type="term" value="F:iron ion binding"/>
    <property type="evidence" value="ECO:0007669"/>
    <property type="project" value="InterPro"/>
</dbReference>
<evidence type="ECO:0000256" key="3">
    <source>
        <dbReference type="ARBA" id="ARBA00001971"/>
    </source>
</evidence>
<dbReference type="InterPro" id="IPR002401">
    <property type="entry name" value="Cyt_P450_E_grp-I"/>
</dbReference>
<keyword evidence="28" id="KW-0456">Lyase</keyword>
<evidence type="ECO:0000256" key="30">
    <source>
        <dbReference type="ARBA" id="ARBA00036380"/>
    </source>
</evidence>
<evidence type="ECO:0000256" key="23">
    <source>
        <dbReference type="ARBA" id="ARBA00023033"/>
    </source>
</evidence>
<dbReference type="Gene3D" id="1.10.630.10">
    <property type="entry name" value="Cytochrome P450"/>
    <property type="match status" value="2"/>
</dbReference>
<evidence type="ECO:0000256" key="39">
    <source>
        <dbReference type="SAM" id="MobiDB-lite"/>
    </source>
</evidence>
<evidence type="ECO:0000256" key="29">
    <source>
        <dbReference type="ARBA" id="ARBA00033404"/>
    </source>
</evidence>
<dbReference type="Proteomes" id="UP001153269">
    <property type="component" value="Unassembled WGS sequence"/>
</dbReference>
<comment type="catalytic activity">
    <reaction evidence="30">
        <text>(15S)-hydroperoxy-(5Z,8Z,11Z,13E)-eicosatetraenoate + AH2 = (15S)-hydroxy-(5Z,8Z,11Z,13E)-eicosatetraenoate + A + H2O</text>
        <dbReference type="Rhea" id="RHEA:48856"/>
        <dbReference type="ChEBI" id="CHEBI:13193"/>
        <dbReference type="ChEBI" id="CHEBI:15377"/>
        <dbReference type="ChEBI" id="CHEBI:17499"/>
        <dbReference type="ChEBI" id="CHEBI:57409"/>
        <dbReference type="ChEBI" id="CHEBI:57446"/>
    </reaction>
    <physiologicalReaction direction="left-to-right" evidence="30">
        <dbReference type="Rhea" id="RHEA:48857"/>
    </physiologicalReaction>
</comment>
<dbReference type="PRINTS" id="PR00385">
    <property type="entry name" value="P450"/>
</dbReference>
<dbReference type="EC" id="4.2.1.152" evidence="10"/>
<evidence type="ECO:0000256" key="40">
    <source>
        <dbReference type="SAM" id="Phobius"/>
    </source>
</evidence>
<evidence type="ECO:0000256" key="12">
    <source>
        <dbReference type="ARBA" id="ARBA00022516"/>
    </source>
</evidence>
<dbReference type="InterPro" id="IPR050705">
    <property type="entry name" value="Cytochrome_P450_3A"/>
</dbReference>
<keyword evidence="26" id="KW-0275">Fatty acid biosynthesis</keyword>
<comment type="catalytic activity">
    <reaction evidence="36">
        <text>an organic molecule + reduced [NADPH--hemoprotein reductase] + O2 = an alcohol + oxidized [NADPH--hemoprotein reductase] + H2O + H(+)</text>
        <dbReference type="Rhea" id="RHEA:17149"/>
        <dbReference type="Rhea" id="RHEA-COMP:11964"/>
        <dbReference type="Rhea" id="RHEA-COMP:11965"/>
        <dbReference type="ChEBI" id="CHEBI:15377"/>
        <dbReference type="ChEBI" id="CHEBI:15378"/>
        <dbReference type="ChEBI" id="CHEBI:15379"/>
        <dbReference type="ChEBI" id="CHEBI:30879"/>
        <dbReference type="ChEBI" id="CHEBI:57618"/>
        <dbReference type="ChEBI" id="CHEBI:58210"/>
        <dbReference type="ChEBI" id="CHEBI:142491"/>
        <dbReference type="EC" id="1.14.14.1"/>
    </reaction>
</comment>
<dbReference type="GO" id="GO:0016712">
    <property type="term" value="F:oxidoreductase activity, acting on paired donors, with incorporation or reduction of molecular oxygen, reduced flavin or flavoprotein as one donor, and incorporation of one atom of oxygen"/>
    <property type="evidence" value="ECO:0007669"/>
    <property type="project" value="UniProtKB-EC"/>
</dbReference>
<keyword evidence="24" id="KW-0443">Lipid metabolism</keyword>
<keyword evidence="23" id="KW-0503">Monooxygenase</keyword>
<evidence type="ECO:0000256" key="36">
    <source>
        <dbReference type="ARBA" id="ARBA00047827"/>
    </source>
</evidence>
<dbReference type="GO" id="GO:0020037">
    <property type="term" value="F:heme binding"/>
    <property type="evidence" value="ECO:0007669"/>
    <property type="project" value="InterPro"/>
</dbReference>